<dbReference type="PANTHER" id="PTHR40114">
    <property type="entry name" value="SLR0698 PROTEIN"/>
    <property type="match status" value="1"/>
</dbReference>
<dbReference type="Proteomes" id="UP000229907">
    <property type="component" value="Chromosome"/>
</dbReference>
<evidence type="ECO:0000313" key="2">
    <source>
        <dbReference type="Proteomes" id="UP000229907"/>
    </source>
</evidence>
<protein>
    <recommendedName>
        <fullName evidence="3">Adenylate cyclase</fullName>
    </recommendedName>
</protein>
<dbReference type="SUPFAM" id="SSF55154">
    <property type="entry name" value="CYTH-like phosphatases"/>
    <property type="match status" value="1"/>
</dbReference>
<dbReference type="InterPro" id="IPR012042">
    <property type="entry name" value="NeuTTM/CthTTM-like"/>
</dbReference>
<organism evidence="1 2">
    <name type="scientific">Bifidobacterium choerinum</name>
    <dbReference type="NCBI Taxonomy" id="35760"/>
    <lineage>
        <taxon>Bacteria</taxon>
        <taxon>Bacillati</taxon>
        <taxon>Actinomycetota</taxon>
        <taxon>Actinomycetes</taxon>
        <taxon>Bifidobacteriales</taxon>
        <taxon>Bifidobacteriaceae</taxon>
        <taxon>Bifidobacterium</taxon>
    </lineage>
</organism>
<dbReference type="PANTHER" id="PTHR40114:SF1">
    <property type="entry name" value="SLR0698 PROTEIN"/>
    <property type="match status" value="1"/>
</dbReference>
<dbReference type="EMBL" id="CP018044">
    <property type="protein sequence ID" value="ATU19792.1"/>
    <property type="molecule type" value="Genomic_DNA"/>
</dbReference>
<gene>
    <name evidence="1" type="ORF">BcFMB_01280</name>
</gene>
<sequence length="214" mass="24105">MDMTREGMPMLDEYQYERRFFCRSMPTEFDDGDAPALIIQGYFVHADRYALRVRLTTHALRIPMTADLDARTVLAEHRDIFRTATIGVKGPSVGGTRYEASRDIDAQVAAALVLRGGDVIIKNRYTAWIGADGWNIDVFGGANAPLVVAAAQRSTPVTNLIIPRFCVTEITDEPRFSNDELSWRPFTRWADDYEDELARNGPSFQQSFGTNTME</sequence>
<accession>A0A2D3D2V1</accession>
<dbReference type="AlphaFoldDB" id="A0A2D3D2V1"/>
<dbReference type="InterPro" id="IPR033469">
    <property type="entry name" value="CYTH-like_dom_sf"/>
</dbReference>
<evidence type="ECO:0008006" key="3">
    <source>
        <dbReference type="Google" id="ProtNLM"/>
    </source>
</evidence>
<evidence type="ECO:0000313" key="1">
    <source>
        <dbReference type="EMBL" id="ATU19792.1"/>
    </source>
</evidence>
<dbReference type="KEGG" id="bcho:BcFMB_01280"/>
<name>A0A2D3D2V1_9BIFI</name>
<dbReference type="Gene3D" id="2.40.320.10">
    <property type="entry name" value="Hypothetical Protein Pfu-838710-001"/>
    <property type="match status" value="1"/>
</dbReference>
<proteinExistence type="predicted"/>
<reference evidence="1 2" key="1">
    <citation type="submission" date="2016-11" db="EMBL/GenBank/DDBJ databases">
        <title>complete genome sequence of Bifidobacterium choerinum strain FMB-1.</title>
        <authorList>
            <person name="Park C.-S."/>
            <person name="Jung D.-H."/>
            <person name="Choi D.-S."/>
        </authorList>
    </citation>
    <scope>NUCLEOTIDE SEQUENCE [LARGE SCALE GENOMIC DNA]</scope>
    <source>
        <strain evidence="1 2">FMB-1</strain>
    </source>
</reference>